<proteinExistence type="predicted"/>
<name>A0A8S5PYI9_9CAUD</name>
<accession>A0A8S5PYI9</accession>
<organism evidence="1">
    <name type="scientific">Siphoviridae sp. ct2vX3</name>
    <dbReference type="NCBI Taxonomy" id="2825318"/>
    <lineage>
        <taxon>Viruses</taxon>
        <taxon>Duplodnaviria</taxon>
        <taxon>Heunggongvirae</taxon>
        <taxon>Uroviricota</taxon>
        <taxon>Caudoviricetes</taxon>
    </lineage>
</organism>
<protein>
    <submittedName>
        <fullName evidence="1">Uncharacterized protein</fullName>
    </submittedName>
</protein>
<sequence length="29" mass="3535">MTSSYLVCRKMQTPRRSKEIVKFLYLKNN</sequence>
<evidence type="ECO:0000313" key="1">
    <source>
        <dbReference type="EMBL" id="DAE11673.1"/>
    </source>
</evidence>
<dbReference type="EMBL" id="BK015535">
    <property type="protein sequence ID" value="DAE11673.1"/>
    <property type="molecule type" value="Genomic_DNA"/>
</dbReference>
<reference evidence="1" key="1">
    <citation type="journal article" date="2021" name="Proc. Natl. Acad. Sci. U.S.A.">
        <title>A Catalog of Tens of Thousands of Viruses from Human Metagenomes Reveals Hidden Associations with Chronic Diseases.</title>
        <authorList>
            <person name="Tisza M.J."/>
            <person name="Buck C.B."/>
        </authorList>
    </citation>
    <scope>NUCLEOTIDE SEQUENCE</scope>
    <source>
        <strain evidence="1">Ct2vX3</strain>
    </source>
</reference>